<dbReference type="RefSeq" id="WP_109522715.1">
    <property type="nucleotide sequence ID" value="NZ_JBEXKW010000031.1"/>
</dbReference>
<protein>
    <submittedName>
        <fullName evidence="2">MBL fold metallo-hydrolase</fullName>
    </submittedName>
</protein>
<keyword evidence="3" id="KW-1185">Reference proteome</keyword>
<dbReference type="SUPFAM" id="SSF56281">
    <property type="entry name" value="Metallo-hydrolase/oxidoreductase"/>
    <property type="match status" value="1"/>
</dbReference>
<name>A0ABV3G4X5_9NOCA</name>
<dbReference type="Pfam" id="PF00753">
    <property type="entry name" value="Lactamase_B"/>
    <property type="match status" value="1"/>
</dbReference>
<dbReference type="Pfam" id="PF17778">
    <property type="entry name" value="WHD_BLACT"/>
    <property type="match status" value="1"/>
</dbReference>
<dbReference type="PANTHER" id="PTHR23131">
    <property type="entry name" value="ENDORIBONUCLEASE LACTB2"/>
    <property type="match status" value="1"/>
</dbReference>
<feature type="domain" description="Metallo-beta-lactamase" evidence="1">
    <location>
        <begin position="33"/>
        <end position="191"/>
    </location>
</feature>
<evidence type="ECO:0000259" key="1">
    <source>
        <dbReference type="SMART" id="SM00849"/>
    </source>
</evidence>
<dbReference type="InterPro" id="IPR036866">
    <property type="entry name" value="RibonucZ/Hydroxyglut_hydro"/>
</dbReference>
<gene>
    <name evidence="2" type="ORF">AB0I48_33605</name>
</gene>
<dbReference type="InterPro" id="IPR036388">
    <property type="entry name" value="WH-like_DNA-bd_sf"/>
</dbReference>
<dbReference type="EMBL" id="JBFAKC010000022">
    <property type="protein sequence ID" value="MEV0712505.1"/>
    <property type="molecule type" value="Genomic_DNA"/>
</dbReference>
<dbReference type="InterPro" id="IPR001279">
    <property type="entry name" value="Metallo-B-lactamas"/>
</dbReference>
<reference evidence="2 3" key="1">
    <citation type="submission" date="2024-06" db="EMBL/GenBank/DDBJ databases">
        <title>The Natural Products Discovery Center: Release of the First 8490 Sequenced Strains for Exploring Actinobacteria Biosynthetic Diversity.</title>
        <authorList>
            <person name="Kalkreuter E."/>
            <person name="Kautsar S.A."/>
            <person name="Yang D."/>
            <person name="Bader C.D."/>
            <person name="Teijaro C.N."/>
            <person name="Fluegel L."/>
            <person name="Davis C.M."/>
            <person name="Simpson J.R."/>
            <person name="Lauterbach L."/>
            <person name="Steele A.D."/>
            <person name="Gui C."/>
            <person name="Meng S."/>
            <person name="Li G."/>
            <person name="Viehrig K."/>
            <person name="Ye F."/>
            <person name="Su P."/>
            <person name="Kiefer A.F."/>
            <person name="Nichols A."/>
            <person name="Cepeda A.J."/>
            <person name="Yan W."/>
            <person name="Fan B."/>
            <person name="Jiang Y."/>
            <person name="Adhikari A."/>
            <person name="Zheng C.-J."/>
            <person name="Schuster L."/>
            <person name="Cowan T.M."/>
            <person name="Smanski M.J."/>
            <person name="Chevrette M.G."/>
            <person name="De Carvalho L.P.S."/>
            <person name="Shen B."/>
        </authorList>
    </citation>
    <scope>NUCLEOTIDE SEQUENCE [LARGE SCALE GENOMIC DNA]</scope>
    <source>
        <strain evidence="2 3">NPDC050403</strain>
    </source>
</reference>
<dbReference type="CDD" id="cd16278">
    <property type="entry name" value="metallo-hydrolase-like_MBL-fold"/>
    <property type="match status" value="1"/>
</dbReference>
<evidence type="ECO:0000313" key="3">
    <source>
        <dbReference type="Proteomes" id="UP001551695"/>
    </source>
</evidence>
<accession>A0ABV3G4X5</accession>
<dbReference type="InterPro" id="IPR050662">
    <property type="entry name" value="Sec-metab_biosynth-thioest"/>
</dbReference>
<dbReference type="InterPro" id="IPR041516">
    <property type="entry name" value="LACTB2_WH"/>
</dbReference>
<dbReference type="Gene3D" id="1.10.10.10">
    <property type="entry name" value="Winged helix-like DNA-binding domain superfamily/Winged helix DNA-binding domain"/>
    <property type="match status" value="1"/>
</dbReference>
<dbReference type="PANTHER" id="PTHR23131:SF0">
    <property type="entry name" value="ENDORIBONUCLEASE LACTB2"/>
    <property type="match status" value="1"/>
</dbReference>
<dbReference type="Gene3D" id="3.60.15.10">
    <property type="entry name" value="Ribonuclease Z/Hydroxyacylglutathione hydrolase-like"/>
    <property type="match status" value="1"/>
</dbReference>
<proteinExistence type="predicted"/>
<organism evidence="2 3">
    <name type="scientific">Nocardia aurea</name>
    <dbReference type="NCBI Taxonomy" id="2144174"/>
    <lineage>
        <taxon>Bacteria</taxon>
        <taxon>Bacillati</taxon>
        <taxon>Actinomycetota</taxon>
        <taxon>Actinomycetes</taxon>
        <taxon>Mycobacteriales</taxon>
        <taxon>Nocardiaceae</taxon>
        <taxon>Nocardia</taxon>
    </lineage>
</organism>
<sequence>MTLTHPAYGQLRQVTPTAAVLLADNPGQMTLDGTNTWILRGAGSSDFVVVDPGPEDHAHSEDIARVTGGNVALTLITHRHHDHTGGIDRLVELTGSPVRATDPAFLRGSSEPLADGEVIEAAGLSIDVLATPGHTGDSVSFVLEDAVLTGDTILGSGTTVLDSTDGTLADYLASLDRLVATGAGRALLPAHGPDHPDLEPITRYYIGHRHERLEQVRAALRELGPDADTMEVVRKVYADVDERLWLAASSSVRAQLEYLRTNG</sequence>
<dbReference type="Proteomes" id="UP001551695">
    <property type="component" value="Unassembled WGS sequence"/>
</dbReference>
<comment type="caution">
    <text evidence="2">The sequence shown here is derived from an EMBL/GenBank/DDBJ whole genome shotgun (WGS) entry which is preliminary data.</text>
</comment>
<dbReference type="SMART" id="SM00849">
    <property type="entry name" value="Lactamase_B"/>
    <property type="match status" value="1"/>
</dbReference>
<evidence type="ECO:0000313" key="2">
    <source>
        <dbReference type="EMBL" id="MEV0712505.1"/>
    </source>
</evidence>